<name>A0A552V5X9_9FLAO</name>
<accession>A0A552V5X9</accession>
<keyword evidence="2" id="KW-1185">Reference proteome</keyword>
<dbReference type="Proteomes" id="UP000320643">
    <property type="component" value="Unassembled WGS sequence"/>
</dbReference>
<dbReference type="OrthoDB" id="1370587at2"/>
<protein>
    <submittedName>
        <fullName evidence="1">Uncharacterized protein</fullName>
    </submittedName>
</protein>
<dbReference type="AlphaFoldDB" id="A0A552V5X9"/>
<proteinExistence type="predicted"/>
<gene>
    <name evidence="1" type="ORF">FMM05_06420</name>
</gene>
<evidence type="ECO:0000313" key="1">
    <source>
        <dbReference type="EMBL" id="TRW25852.1"/>
    </source>
</evidence>
<comment type="caution">
    <text evidence="1">The sequence shown here is derived from an EMBL/GenBank/DDBJ whole genome shotgun (WGS) entry which is preliminary data.</text>
</comment>
<evidence type="ECO:0000313" key="2">
    <source>
        <dbReference type="Proteomes" id="UP000320643"/>
    </source>
</evidence>
<organism evidence="1 2">
    <name type="scientific">Flavobacterium zepuense</name>
    <dbReference type="NCBI Taxonomy" id="2593302"/>
    <lineage>
        <taxon>Bacteria</taxon>
        <taxon>Pseudomonadati</taxon>
        <taxon>Bacteroidota</taxon>
        <taxon>Flavobacteriia</taxon>
        <taxon>Flavobacteriales</taxon>
        <taxon>Flavobacteriaceae</taxon>
        <taxon>Flavobacterium</taxon>
    </lineage>
</organism>
<dbReference type="RefSeq" id="WP_143372516.1">
    <property type="nucleotide sequence ID" value="NZ_VJVZ01000003.1"/>
</dbReference>
<sequence length="119" mass="13455">MKHHYFIVLELPGESNLKITEGQEVPRSFWENAATTVGNGNAKIICTRQDTGVSEDLRKHVTKVKQFTTYILVSLRLNRKVSKKNRTLNRQLSQCISDTATGLVLENDTNFSLYTIEAA</sequence>
<dbReference type="EMBL" id="VJVZ01000003">
    <property type="protein sequence ID" value="TRW25852.1"/>
    <property type="molecule type" value="Genomic_DNA"/>
</dbReference>
<reference evidence="1 2" key="1">
    <citation type="submission" date="2019-07" db="EMBL/GenBank/DDBJ databases">
        <title>Flavobacterium sp. nov., isolated from glacier ice.</title>
        <authorList>
            <person name="Liu Q."/>
            <person name="Xin Y.-H."/>
        </authorList>
    </citation>
    <scope>NUCLEOTIDE SEQUENCE [LARGE SCALE GENOMIC DNA]</scope>
    <source>
        <strain evidence="1 2">ZT4R6</strain>
    </source>
</reference>